<sequence>MSIRHFLTGHAAKRGGLAVAAVALIAAGGFYGYGYWTSGRFVETTNDAYVKADYTIVAPKISGYIAEVMVDDNQPVKAGQVLARIDERDFKTALDQANADVQAAQAAISNLDAQLAWQQSIVDQATADIASAEAAVNFAKQDHSRYQDLMKTGYGTVQRAQLAESDLRQQTALLEHNRAALVAARKQIDVLTTQRSEADAQLAHAQAVAQQATLNLAYTSITAPIDGVVGARSLRPGQYVQAGTQLMAVVPLQAAYVVANFKETQLTQMRDGQPVTIEVDSFPDAVIHGRIDSLAPASGLEFSLLPPDNATGNFTKIVQRIPVKITLDPNDPLVGLLRAGMSVEASVDTKATVLAEKQMETQVAEH</sequence>
<feature type="coiled-coil region" evidence="1">
    <location>
        <begin position="94"/>
        <end position="142"/>
    </location>
</feature>
<dbReference type="EMBL" id="CP042582">
    <property type="protein sequence ID" value="QEX24108.1"/>
    <property type="molecule type" value="Genomic_DNA"/>
</dbReference>
<feature type="domain" description="Multidrug resistance protein MdtA-like barrel-sandwich hybrid" evidence="2">
    <location>
        <begin position="57"/>
        <end position="250"/>
    </location>
</feature>
<evidence type="ECO:0000259" key="3">
    <source>
        <dbReference type="Pfam" id="PF25963"/>
    </source>
</evidence>
<evidence type="ECO:0000313" key="5">
    <source>
        <dbReference type="Proteomes" id="UP000325797"/>
    </source>
</evidence>
<dbReference type="Gene3D" id="2.40.30.170">
    <property type="match status" value="1"/>
</dbReference>
<dbReference type="Pfam" id="PF25917">
    <property type="entry name" value="BSH_RND"/>
    <property type="match status" value="1"/>
</dbReference>
<dbReference type="InterPro" id="IPR058634">
    <property type="entry name" value="AaeA-lik-b-barrel"/>
</dbReference>
<keyword evidence="5" id="KW-1185">Reference proteome</keyword>
<evidence type="ECO:0000256" key="1">
    <source>
        <dbReference type="SAM" id="Coils"/>
    </source>
</evidence>
<evidence type="ECO:0000313" key="4">
    <source>
        <dbReference type="EMBL" id="QEX24108.1"/>
    </source>
</evidence>
<dbReference type="PANTHER" id="PTHR30386:SF24">
    <property type="entry name" value="MULTIDRUG RESISTANCE EFFLUX PUMP"/>
    <property type="match status" value="1"/>
</dbReference>
<reference evidence="4 5" key="1">
    <citation type="submission" date="2019-08" db="EMBL/GenBank/DDBJ databases">
        <title>Hyperibacter terrae gen. nov., sp. nov. and Hyperibacter viscosus sp. nov., two new members in the family Rhodospirillaceae isolated from the rhizosphere of Hypericum perforatum.</title>
        <authorList>
            <person name="Noviana Z."/>
        </authorList>
    </citation>
    <scope>NUCLEOTIDE SEQUENCE [LARGE SCALE GENOMIC DNA]</scope>
    <source>
        <strain evidence="4 5">R5959</strain>
    </source>
</reference>
<dbReference type="KEGG" id="hadh:FRZ61_40490"/>
<dbReference type="Pfam" id="PF25963">
    <property type="entry name" value="Beta-barrel_AAEA"/>
    <property type="match status" value="1"/>
</dbReference>
<dbReference type="Gene3D" id="1.10.287.470">
    <property type="entry name" value="Helix hairpin bin"/>
    <property type="match status" value="1"/>
</dbReference>
<organism evidence="4 5">
    <name type="scientific">Hypericibacter adhaerens</name>
    <dbReference type="NCBI Taxonomy" id="2602016"/>
    <lineage>
        <taxon>Bacteria</taxon>
        <taxon>Pseudomonadati</taxon>
        <taxon>Pseudomonadota</taxon>
        <taxon>Alphaproteobacteria</taxon>
        <taxon>Rhodospirillales</taxon>
        <taxon>Dongiaceae</taxon>
        <taxon>Hypericibacter</taxon>
    </lineage>
</organism>
<dbReference type="AlphaFoldDB" id="A0A5J6N2A0"/>
<dbReference type="RefSeq" id="WP_225308914.1">
    <property type="nucleotide sequence ID" value="NZ_CP042582.1"/>
</dbReference>
<dbReference type="SUPFAM" id="SSF111369">
    <property type="entry name" value="HlyD-like secretion proteins"/>
    <property type="match status" value="2"/>
</dbReference>
<dbReference type="Proteomes" id="UP000325797">
    <property type="component" value="Chromosome"/>
</dbReference>
<evidence type="ECO:0000259" key="2">
    <source>
        <dbReference type="Pfam" id="PF25917"/>
    </source>
</evidence>
<dbReference type="PANTHER" id="PTHR30386">
    <property type="entry name" value="MEMBRANE FUSION SUBUNIT OF EMRAB-TOLC MULTIDRUG EFFLUX PUMP"/>
    <property type="match status" value="1"/>
</dbReference>
<dbReference type="GO" id="GO:0055085">
    <property type="term" value="P:transmembrane transport"/>
    <property type="evidence" value="ECO:0007669"/>
    <property type="project" value="InterPro"/>
</dbReference>
<dbReference type="PRINTS" id="PR01490">
    <property type="entry name" value="RTXTOXIND"/>
</dbReference>
<keyword evidence="1" id="KW-0175">Coiled coil</keyword>
<dbReference type="Gene3D" id="2.40.50.100">
    <property type="match status" value="1"/>
</dbReference>
<name>A0A5J6N2A0_9PROT</name>
<protein>
    <submittedName>
        <fullName evidence="4">Hemolysin secretion protein D</fullName>
    </submittedName>
</protein>
<dbReference type="InterPro" id="IPR058625">
    <property type="entry name" value="MdtA-like_BSH"/>
</dbReference>
<accession>A0A5J6N2A0</accession>
<proteinExistence type="predicted"/>
<feature type="domain" description="p-hydroxybenzoic acid efflux pump subunit AaeA-like beta-barrel" evidence="3">
    <location>
        <begin position="256"/>
        <end position="341"/>
    </location>
</feature>
<dbReference type="InterPro" id="IPR050739">
    <property type="entry name" value="MFP"/>
</dbReference>
<gene>
    <name evidence="4" type="ORF">FRZ61_40490</name>
</gene>